<evidence type="ECO:0000313" key="2">
    <source>
        <dbReference type="Proteomes" id="UP000281553"/>
    </source>
</evidence>
<reference evidence="1 2" key="1">
    <citation type="submission" date="2018-11" db="EMBL/GenBank/DDBJ databases">
        <authorList>
            <consortium name="Pathogen Informatics"/>
        </authorList>
    </citation>
    <scope>NUCLEOTIDE SEQUENCE [LARGE SCALE GENOMIC DNA]</scope>
</reference>
<dbReference type="Proteomes" id="UP000281553">
    <property type="component" value="Unassembled WGS sequence"/>
</dbReference>
<sequence length="80" mass="8716">MFAVLQFAAGPGPTHVMDYPTVAMSQYAVWERQIAALDVLWACESRLKQLAADVVVATYEDFGLVKHDNTAVSSDLQLGS</sequence>
<dbReference type="EMBL" id="UYRU01044101">
    <property type="protein sequence ID" value="VDK85370.1"/>
    <property type="molecule type" value="Genomic_DNA"/>
</dbReference>
<gene>
    <name evidence="1" type="ORF">DILT_LOCUS3703</name>
</gene>
<proteinExistence type="predicted"/>
<organism evidence="1 2">
    <name type="scientific">Dibothriocephalus latus</name>
    <name type="common">Fish tapeworm</name>
    <name type="synonym">Diphyllobothrium latum</name>
    <dbReference type="NCBI Taxonomy" id="60516"/>
    <lineage>
        <taxon>Eukaryota</taxon>
        <taxon>Metazoa</taxon>
        <taxon>Spiralia</taxon>
        <taxon>Lophotrochozoa</taxon>
        <taxon>Platyhelminthes</taxon>
        <taxon>Cestoda</taxon>
        <taxon>Eucestoda</taxon>
        <taxon>Diphyllobothriidea</taxon>
        <taxon>Diphyllobothriidae</taxon>
        <taxon>Dibothriocephalus</taxon>
    </lineage>
</organism>
<protein>
    <submittedName>
        <fullName evidence="1">Uncharacterized protein</fullName>
    </submittedName>
</protein>
<accession>A0A3P6U2J0</accession>
<evidence type="ECO:0000313" key="1">
    <source>
        <dbReference type="EMBL" id="VDK85370.1"/>
    </source>
</evidence>
<keyword evidence="2" id="KW-1185">Reference proteome</keyword>
<dbReference type="AlphaFoldDB" id="A0A3P6U2J0"/>
<name>A0A3P6U2J0_DIBLA</name>